<evidence type="ECO:0000313" key="5">
    <source>
        <dbReference type="EMBL" id="CAF1291739.1"/>
    </source>
</evidence>
<comment type="caution">
    <text evidence="5">The sequence shown here is derived from an EMBL/GenBank/DDBJ whole genome shotgun (WGS) entry which is preliminary data.</text>
</comment>
<dbReference type="Proteomes" id="UP000663860">
    <property type="component" value="Unassembled WGS sequence"/>
</dbReference>
<dbReference type="InterPro" id="IPR003591">
    <property type="entry name" value="Leu-rich_rpt_typical-subtyp"/>
</dbReference>
<dbReference type="InterPro" id="IPR001611">
    <property type="entry name" value="Leu-rich_rpt"/>
</dbReference>
<evidence type="ECO:0000256" key="3">
    <source>
        <dbReference type="SAM" id="MobiDB-lite"/>
    </source>
</evidence>
<dbReference type="SMART" id="SM00369">
    <property type="entry name" value="LRR_TYP"/>
    <property type="match status" value="5"/>
</dbReference>
<dbReference type="InterPro" id="IPR020825">
    <property type="entry name" value="Phe-tRNA_synthase-like_B3/B4"/>
</dbReference>
<proteinExistence type="predicted"/>
<gene>
    <name evidence="5" type="ORF">IZO911_LOCUS33552</name>
</gene>
<dbReference type="SUPFAM" id="SSF52047">
    <property type="entry name" value="RNI-like"/>
    <property type="match status" value="1"/>
</dbReference>
<dbReference type="Gene3D" id="3.80.10.10">
    <property type="entry name" value="Ribonuclease Inhibitor"/>
    <property type="match status" value="2"/>
</dbReference>
<dbReference type="GO" id="GO:0003723">
    <property type="term" value="F:RNA binding"/>
    <property type="evidence" value="ECO:0007669"/>
    <property type="project" value="InterPro"/>
</dbReference>
<evidence type="ECO:0000259" key="4">
    <source>
        <dbReference type="SMART" id="SM00873"/>
    </source>
</evidence>
<feature type="region of interest" description="Disordered" evidence="3">
    <location>
        <begin position="246"/>
        <end position="270"/>
    </location>
</feature>
<evidence type="ECO:0000256" key="2">
    <source>
        <dbReference type="ARBA" id="ARBA00022737"/>
    </source>
</evidence>
<organism evidence="5 6">
    <name type="scientific">Adineta steineri</name>
    <dbReference type="NCBI Taxonomy" id="433720"/>
    <lineage>
        <taxon>Eukaryota</taxon>
        <taxon>Metazoa</taxon>
        <taxon>Spiralia</taxon>
        <taxon>Gnathifera</taxon>
        <taxon>Rotifera</taxon>
        <taxon>Eurotatoria</taxon>
        <taxon>Bdelloidea</taxon>
        <taxon>Adinetida</taxon>
        <taxon>Adinetidae</taxon>
        <taxon>Adineta</taxon>
    </lineage>
</organism>
<dbReference type="GO" id="GO:0006432">
    <property type="term" value="P:phenylalanyl-tRNA aminoacylation"/>
    <property type="evidence" value="ECO:0007669"/>
    <property type="project" value="InterPro"/>
</dbReference>
<dbReference type="Pfam" id="PF13855">
    <property type="entry name" value="LRR_8"/>
    <property type="match status" value="1"/>
</dbReference>
<protein>
    <recommendedName>
        <fullName evidence="4">B3/B4 tRNA-binding domain-containing protein</fullName>
    </recommendedName>
</protein>
<dbReference type="Gene3D" id="3.50.40.10">
    <property type="entry name" value="Phenylalanyl-trna Synthetase, Chain B, domain 3"/>
    <property type="match status" value="1"/>
</dbReference>
<dbReference type="GO" id="GO:0004826">
    <property type="term" value="F:phenylalanine-tRNA ligase activity"/>
    <property type="evidence" value="ECO:0007669"/>
    <property type="project" value="InterPro"/>
</dbReference>
<dbReference type="SMART" id="SM00873">
    <property type="entry name" value="B3_4"/>
    <property type="match status" value="1"/>
</dbReference>
<keyword evidence="1" id="KW-0433">Leucine-rich repeat</keyword>
<dbReference type="EMBL" id="CAJNOE010000622">
    <property type="protein sequence ID" value="CAF1291739.1"/>
    <property type="molecule type" value="Genomic_DNA"/>
</dbReference>
<sequence>MVWPEVEQALTQHRYELVLSGDKLTKYLEEKNQLDETIWKLKRLNFLEISFCPSVEEISNDIGKLVHLSTLTLISTKLTKLPSEIKNLENLRHVNLSNNQLKSLDEDLFLKLSHLETLNLSHNLLESFPKFSTENKKLAILNLSHNQLVDLPDFPVELDNLSHVDLSSNQFQDFPTTLLQLNSLKTIIIDSNQLVEIPAQLSQLHKLKELRFKSNPLKDNRLKKLMEQDKLKPVLEYLAKQWNEQQKSTTSKPAQKKQPQQQQQQQQAEATEQVQNKIEVLHFDQEGDLKGRQITILPRVINVRPHLLCCIVRNVDLATTGNLKKFLNLQNELHDDICQKRTLATIGTHDLSLISGHLVYDARDPDEIGLVPLGKGPKLVSARDFYDQLCRDAEHERKLKKRNQLSGLNKYLTLLQDQTNFPCLSDQERYVISLPPLTNAERSKLSSTTDSIFIEITSGQSMDICRRVMDALLRQMIQNDLGKKSNESNIRQILTLQQTKVVDDKGQLKTTFPSRTDLDWIEISQGSIAIERLYSDK</sequence>
<dbReference type="AlphaFoldDB" id="A0A815D307"/>
<dbReference type="PANTHER" id="PTHR10947">
    <property type="entry name" value="PHENYLALANYL-TRNA SYNTHETASE BETA CHAIN AND LEUCINE-RICH REPEAT-CONTAINING PROTEIN 47"/>
    <property type="match status" value="1"/>
</dbReference>
<evidence type="ECO:0000313" key="6">
    <source>
        <dbReference type="Proteomes" id="UP000663860"/>
    </source>
</evidence>
<dbReference type="InterPro" id="IPR005146">
    <property type="entry name" value="B3/B4_tRNA-bd"/>
</dbReference>
<dbReference type="PANTHER" id="PTHR10947:SF3">
    <property type="entry name" value="LEUCINE-RICH REPEAT-CONTAINING PROTEIN 47"/>
    <property type="match status" value="1"/>
</dbReference>
<feature type="compositionally biased region" description="Low complexity" evidence="3">
    <location>
        <begin position="252"/>
        <end position="268"/>
    </location>
</feature>
<dbReference type="SMART" id="SM00364">
    <property type="entry name" value="LRR_BAC"/>
    <property type="match status" value="3"/>
</dbReference>
<reference evidence="5" key="1">
    <citation type="submission" date="2021-02" db="EMBL/GenBank/DDBJ databases">
        <authorList>
            <person name="Nowell W R."/>
        </authorList>
    </citation>
    <scope>NUCLEOTIDE SEQUENCE</scope>
</reference>
<dbReference type="InterPro" id="IPR032675">
    <property type="entry name" value="LRR_dom_sf"/>
</dbReference>
<evidence type="ECO:0000256" key="1">
    <source>
        <dbReference type="ARBA" id="ARBA00022614"/>
    </source>
</evidence>
<keyword evidence="2" id="KW-0677">Repeat</keyword>
<feature type="domain" description="B3/B4 tRNA-binding" evidence="4">
    <location>
        <begin position="303"/>
        <end position="482"/>
    </location>
</feature>
<dbReference type="PROSITE" id="PS51450">
    <property type="entry name" value="LRR"/>
    <property type="match status" value="3"/>
</dbReference>
<accession>A0A815D307</accession>
<name>A0A815D307_9BILA</name>
<dbReference type="PRINTS" id="PR00019">
    <property type="entry name" value="LEURICHRPT"/>
</dbReference>
<dbReference type="InterPro" id="IPR045060">
    <property type="entry name" value="Phe-tRNA-ligase_IIc_bsu"/>
</dbReference>